<sequence>MFSNNHSSDVLFIGSDRLLGQEAQPSSVFGFSISTVAKLKEDRITVVTCSVVSGQNGPPSHCSGGLSCEYQPSKAMVLGQNGKAFVFFCDREACCTFVLDHVKKPVSISSCTLTVHFVLQDIRPGPSEEIMYRAMMKWSNAHVPELDFLEQRLLCVEISEVNVDLIKNVMKEVASIASFVNFLPLASRICIEMLASSGVKKVLEEIASMGDLSKRGTWSKVGHVESLKDLKKRLEDSEKITLNLEASSTGGGAKPPATPLPPSRIVAQSESAKAALSTESTASKPQERGAEAPSVSKLEPAEVWKPDGRATDLLEKRRGTRVSDKAPIASKWRSKPAKSLADPPKASKHEVRTEEPSETRLDHSFSAEPPSASKSKKFVEKAVHPPSFPQKKAAPEEQTAESPKVSKSELKCPEEATAPEGLPNTAAVSEKTAADPSNFSPASSAETRLATQTHETYKNNSAAADPVEKTQTDLPPVAASSVSAQRAAASASSSAVVDPSLTVGEKLGRLLHPEKIRCLSEHIIVSTKPFSLYTRLLLISNLPEFHDGCYAESDIANLLREFGFQYKGRNIYVIPQACMAFVLMDHFQCARRAFIASQNESLILNGSKLSAQIVSSKIFMAPFEFYKSLMELVGFPVSDDGTSTIYIQNISPSEAKDLRETLRKIDSVKNYLPLLNKVFVEFESVRDADRIGVWYSLLKRYPAHNVYRMKLPRNSSTSLSPRLVLKAMPDAKDIVTGPVVPTTNFGVPLGSTAPFSVTLTTAPFVFPTASPWFIIPKFSTMKTKKDLWTPASVGPKSSTIMLTRLPEGNYKHEDIAKLVWKYFPKQNLQTLLYNIVVLPLQRRAFVHFNDWQSCCSFVEDFLKCPASIKGYILYIHQVLQDMPSGFSEEILYRNMMKWSNTRVPELESLEERLLLVVLSEVSVYLIISVLKTVTSIAPLVSFLPLANRLCIEMEDSSSVARVVENISLVSKPEEWNHVQCVESVKSLKQRLIDCTEIAINLELDNNDIWTNTPAVESEPQLPPADASDKNTQPGVQGSAEMSNIVSADKEDVASATKAIPTTKDNVTETELKIVERTEKTEAENKNVLSDSTVSENQVVSGKVHESAEKTTETGSKAVPEKKEEAETIKDNIQPQVGKDAKRSEPKETEKTDQIEVKGSAEAKEEVKPSNNQPLTKTALPAPHEPLTDAAQEPQTTLKTQETTVKAPSEVHQSRNPDPNHSVAEQKTRTNASEKQQQSAGTSVTTKSASNEDNVSSVTTEVPASHKGAATGSPGDSHLTPGEKIGSSLKKPTKFKWVSVCASSSKFLSLVATLVISNLPEFCDGCYTEADVTSLLQRSGIQCKDDRIFIVPQSRIAFVVLPNMKEVQKLMLDKRTIIFKGSKLHFGVIQSHKPSNLFGVYKFLMSFKEFKTYDPTKVVYIQNISVNEARDLGEDLRRIGKMVNYLPLLNKVFVEFKSSYDSDRLGVWHSFLKHSRSHIIYRLGVPVTYSRSKPPRLPAQGFPDRSAIVAGAGIQNKKVVIPFGCTAPFWVTMTTRPFLFPTASPWFNIPGYFQHISLEKIRNCKSEGPIVMLTGLSNETYTHEDVAALVWEYFPVQDFHALYYNVMVLPLQRRAFVRFSSKDACSRFYQAHVTRPIVFKGSTTYAFLVWEKIPLADDEESLYKTLMKWSNAHVPDLEGLEDRLLCVEVLATDKDIVMMVMNEVANIAAFTNFLPLANRIYIEMTTSSAVTKVVENMLLSELCENCEDWKQVGRIEPVKSRKQRLQDCKNVPVKLELGTADNYTNPTEVKSAEQPLDDKATETRTPDSAKPVSSAEPAASMSAAGSSDAAMQEKCEAEKTTNSSVSVMETADKEDDSTTCSALQTGSLVQSEEENVEVPKMDMDRFNVLKALVHQFKLKQGSSTQSQEISSKSSSSRSGGPKDEQTPERESPRKRSERQSSTSEVLPAAKRTSRCSSENSSPSSSPPSNSQNMGFSPHNTCSSKPSSPARGNMIFSSSSSDSVTTQLAHSSSTGQQTVLSSEGARMSLEICQSQKNFASPREGASGNSDYKVSAKRKAAQTAEFRSETSSEMDPPAHGQKLELSDQHQSPETEFTEKTLREVAKSKEEERQKDQDGQSTEEKDLILNSLNEKTIEKTEKKQKQDIAFETLKPGPEMIHDLDQGDLGANTCSETETNAAVQEEERATDNHEASVKEEKHQVQDGLTEEPDKRTSTSVSEEKENSPVKQERPDKQSETQTKDSRTETDGGTEEKVCRDTVQNESITERSVRRSTKGSKQDKKTEDKAATNVPTITTRSTRGGGKITSDERREDYTPTRRRNTPAKDSQDQNKKETQNTEKAASPKDFPPITCEQKSSQENSVGVSFRETEEEEQEATTTRTRGQAKKMVGLAPVRKSTRGMKLECPDGQTPKKIPSKRKMESSGPELKRSRVAANFNLPPFNPKTPLGKEFVSRKWGYFCNLCSVSYLNDNTKEDQHCRTQTHYDNVQVHTNTAKVNPPLHLCGCSSFIFVSFTPQKYYRNRLNLRPSRILKPNSA</sequence>
<feature type="region of interest" description="Disordered" evidence="1">
    <location>
        <begin position="2398"/>
        <end position="2424"/>
    </location>
</feature>
<feature type="region of interest" description="Disordered" evidence="1">
    <location>
        <begin position="1897"/>
        <end position="2384"/>
    </location>
</feature>
<protein>
    <submittedName>
        <fullName evidence="2">Uncharacterized protein</fullName>
    </submittedName>
</protein>
<feature type="compositionally biased region" description="Polar residues" evidence="1">
    <location>
        <begin position="1213"/>
        <end position="1261"/>
    </location>
</feature>
<feature type="compositionally biased region" description="Polar residues" evidence="1">
    <location>
        <begin position="1972"/>
        <end position="1985"/>
    </location>
</feature>
<feature type="compositionally biased region" description="Basic and acidic residues" evidence="1">
    <location>
        <begin position="2323"/>
        <end position="2334"/>
    </location>
</feature>
<feature type="compositionally biased region" description="Basic and acidic residues" evidence="1">
    <location>
        <begin position="1138"/>
        <end position="1167"/>
    </location>
</feature>
<feature type="compositionally biased region" description="Polar residues" evidence="1">
    <location>
        <begin position="1086"/>
        <end position="1099"/>
    </location>
</feature>
<comment type="caution">
    <text evidence="2">The sequence shown here is derived from an EMBL/GenBank/DDBJ whole genome shotgun (WGS) entry which is preliminary data.</text>
</comment>
<dbReference type="EMBL" id="JAHUTJ010016677">
    <property type="protein sequence ID" value="MED6270028.1"/>
    <property type="molecule type" value="Genomic_DNA"/>
</dbReference>
<feature type="compositionally biased region" description="Basic and acidic residues" evidence="1">
    <location>
        <begin position="2274"/>
        <end position="2284"/>
    </location>
</feature>
<name>A0ABU7D8L7_9TELE</name>
<feature type="compositionally biased region" description="Basic and acidic residues" evidence="1">
    <location>
        <begin position="1118"/>
        <end position="1129"/>
    </location>
</feature>
<feature type="region of interest" description="Disordered" evidence="1">
    <location>
        <begin position="243"/>
        <end position="479"/>
    </location>
</feature>
<feature type="compositionally biased region" description="Low complexity" evidence="1">
    <location>
        <begin position="1899"/>
        <end position="1918"/>
    </location>
</feature>
<dbReference type="Gene3D" id="3.30.70.330">
    <property type="match status" value="3"/>
</dbReference>
<feature type="compositionally biased region" description="Polar residues" evidence="1">
    <location>
        <begin position="2002"/>
        <end position="2019"/>
    </location>
</feature>
<dbReference type="InterPro" id="IPR012677">
    <property type="entry name" value="Nucleotide-bd_a/b_plait_sf"/>
</dbReference>
<accession>A0ABU7D8L7</accession>
<feature type="compositionally biased region" description="Basic and acidic residues" evidence="1">
    <location>
        <begin position="345"/>
        <end position="365"/>
    </location>
</feature>
<gene>
    <name evidence="2" type="ORF">CHARACLAT_005701</name>
</gene>
<evidence type="ECO:0000313" key="2">
    <source>
        <dbReference type="EMBL" id="MED6270028.1"/>
    </source>
</evidence>
<feature type="compositionally biased region" description="Basic and acidic residues" evidence="1">
    <location>
        <begin position="1919"/>
        <end position="1937"/>
    </location>
</feature>
<feature type="compositionally biased region" description="Basic and acidic residues" evidence="1">
    <location>
        <begin position="1075"/>
        <end position="1084"/>
    </location>
</feature>
<feature type="compositionally biased region" description="Basic and acidic residues" evidence="1">
    <location>
        <begin position="2303"/>
        <end position="2313"/>
    </location>
</feature>
<feature type="compositionally biased region" description="Polar residues" evidence="1">
    <location>
        <begin position="1857"/>
        <end position="1869"/>
    </location>
</feature>
<feature type="compositionally biased region" description="Basic and acidic residues" evidence="1">
    <location>
        <begin position="1102"/>
        <end position="1111"/>
    </location>
</feature>
<keyword evidence="3" id="KW-1185">Reference proteome</keyword>
<feature type="compositionally biased region" description="Basic and acidic residues" evidence="1">
    <location>
        <begin position="1795"/>
        <end position="1806"/>
    </location>
</feature>
<reference evidence="2 3" key="1">
    <citation type="submission" date="2021-06" db="EMBL/GenBank/DDBJ databases">
        <authorList>
            <person name="Palmer J.M."/>
        </authorList>
    </citation>
    <scope>NUCLEOTIDE SEQUENCE [LARGE SCALE GENOMIC DNA]</scope>
    <source>
        <strain evidence="2 3">CL_MEX2019</strain>
        <tissue evidence="2">Muscle</tissue>
    </source>
</reference>
<feature type="region of interest" description="Disordered" evidence="1">
    <location>
        <begin position="1778"/>
        <end position="1875"/>
    </location>
</feature>
<feature type="compositionally biased region" description="Basic and acidic residues" evidence="1">
    <location>
        <begin position="404"/>
        <end position="414"/>
    </location>
</feature>
<evidence type="ECO:0000256" key="1">
    <source>
        <dbReference type="SAM" id="MobiDB-lite"/>
    </source>
</evidence>
<feature type="compositionally biased region" description="Low complexity" evidence="1">
    <location>
        <begin position="1812"/>
        <end position="1829"/>
    </location>
</feature>
<feature type="compositionally biased region" description="Basic and acidic residues" evidence="1">
    <location>
        <begin position="2078"/>
        <end position="2123"/>
    </location>
</feature>
<feature type="compositionally biased region" description="Basic and acidic residues" evidence="1">
    <location>
        <begin position="2131"/>
        <end position="2144"/>
    </location>
</feature>
<feature type="compositionally biased region" description="Basic and acidic residues" evidence="1">
    <location>
        <begin position="2206"/>
        <end position="2254"/>
    </location>
</feature>
<feature type="compositionally biased region" description="Low complexity" evidence="1">
    <location>
        <begin position="1955"/>
        <end position="1971"/>
    </location>
</feature>
<feature type="compositionally biased region" description="Polar residues" evidence="1">
    <location>
        <begin position="435"/>
        <end position="462"/>
    </location>
</feature>
<dbReference type="Proteomes" id="UP001352852">
    <property type="component" value="Unassembled WGS sequence"/>
</dbReference>
<feature type="compositionally biased region" description="Polar residues" evidence="1">
    <location>
        <begin position="2287"/>
        <end position="2296"/>
    </location>
</feature>
<feature type="compositionally biased region" description="Polar residues" evidence="1">
    <location>
        <begin position="2167"/>
        <end position="2177"/>
    </location>
</feature>
<feature type="compositionally biased region" description="Polar residues" evidence="1">
    <location>
        <begin position="1029"/>
        <end position="1040"/>
    </location>
</feature>
<feature type="compositionally biased region" description="Basic and acidic residues" evidence="1">
    <location>
        <begin position="2415"/>
        <end position="2424"/>
    </location>
</feature>
<feature type="compositionally biased region" description="Basic and acidic residues" evidence="1">
    <location>
        <begin position="2180"/>
        <end position="2199"/>
    </location>
</feature>
<organism evidence="2 3">
    <name type="scientific">Characodon lateralis</name>
    <dbReference type="NCBI Taxonomy" id="208331"/>
    <lineage>
        <taxon>Eukaryota</taxon>
        <taxon>Metazoa</taxon>
        <taxon>Chordata</taxon>
        <taxon>Craniata</taxon>
        <taxon>Vertebrata</taxon>
        <taxon>Euteleostomi</taxon>
        <taxon>Actinopterygii</taxon>
        <taxon>Neopterygii</taxon>
        <taxon>Teleostei</taxon>
        <taxon>Neoteleostei</taxon>
        <taxon>Acanthomorphata</taxon>
        <taxon>Ovalentaria</taxon>
        <taxon>Atherinomorphae</taxon>
        <taxon>Cyprinodontiformes</taxon>
        <taxon>Goodeidae</taxon>
        <taxon>Characodon</taxon>
    </lineage>
</organism>
<proteinExistence type="predicted"/>
<feature type="compositionally biased region" description="Basic and acidic residues" evidence="1">
    <location>
        <begin position="299"/>
        <end position="324"/>
    </location>
</feature>
<feature type="region of interest" description="Disordered" evidence="1">
    <location>
        <begin position="1011"/>
        <end position="1040"/>
    </location>
</feature>
<feature type="region of interest" description="Disordered" evidence="1">
    <location>
        <begin position="1075"/>
        <end position="1285"/>
    </location>
</feature>
<feature type="compositionally biased region" description="Polar residues" evidence="1">
    <location>
        <begin position="266"/>
        <end position="284"/>
    </location>
</feature>
<evidence type="ECO:0000313" key="3">
    <source>
        <dbReference type="Proteomes" id="UP001352852"/>
    </source>
</evidence>
<feature type="compositionally biased region" description="Polar residues" evidence="1">
    <location>
        <begin position="1192"/>
        <end position="1205"/>
    </location>
</feature>
<feature type="compositionally biased region" description="Polar residues" evidence="1">
    <location>
        <begin position="2350"/>
        <end position="2360"/>
    </location>
</feature>